<comment type="caution">
    <text evidence="1">The sequence shown here is derived from an EMBL/GenBank/DDBJ whole genome shotgun (WGS) entry which is preliminary data.</text>
</comment>
<protein>
    <submittedName>
        <fullName evidence="1">Uncharacterized protein</fullName>
    </submittedName>
</protein>
<evidence type="ECO:0000313" key="2">
    <source>
        <dbReference type="Proteomes" id="UP000520156"/>
    </source>
</evidence>
<accession>A0A7X1KDF2</accession>
<proteinExistence type="predicted"/>
<keyword evidence="2" id="KW-1185">Reference proteome</keyword>
<dbReference type="Proteomes" id="UP000520156">
    <property type="component" value="Unassembled WGS sequence"/>
</dbReference>
<dbReference type="AlphaFoldDB" id="A0A7X1KDF2"/>
<organism evidence="1 2">
    <name type="scientific">Novosphingobium aerophilum</name>
    <dbReference type="NCBI Taxonomy" id="2839843"/>
    <lineage>
        <taxon>Bacteria</taxon>
        <taxon>Pseudomonadati</taxon>
        <taxon>Pseudomonadota</taxon>
        <taxon>Alphaproteobacteria</taxon>
        <taxon>Sphingomonadales</taxon>
        <taxon>Sphingomonadaceae</taxon>
        <taxon>Novosphingobium</taxon>
    </lineage>
</organism>
<dbReference type="EMBL" id="JACLAU010000042">
    <property type="protein sequence ID" value="MBC2653285.1"/>
    <property type="molecule type" value="Genomic_DNA"/>
</dbReference>
<gene>
    <name evidence="1" type="ORF">H7F49_16470</name>
</gene>
<reference evidence="1 2" key="1">
    <citation type="submission" date="2020-08" db="EMBL/GenBank/DDBJ databases">
        <title>The genome sequence of Novosphingobium flavum 4Y4.</title>
        <authorList>
            <person name="Liu Y."/>
        </authorList>
    </citation>
    <scope>NUCLEOTIDE SEQUENCE [LARGE SCALE GENOMIC DNA]</scope>
    <source>
        <strain evidence="1 2">4Y4</strain>
    </source>
</reference>
<sequence>MYNLPDLDTQCAALLQPLDPLLRDLLAGRINDAVSLDLADCTHFVVVQAGDTEADLIEALGFSPLVSRLDGIPLLPDWDWIEHHEGWIELVYTMGTDFAFIVFVEDAEGVLPELLALCRGCAEL</sequence>
<evidence type="ECO:0000313" key="1">
    <source>
        <dbReference type="EMBL" id="MBC2653285.1"/>
    </source>
</evidence>
<name>A0A7X1KDF2_9SPHN</name>
<dbReference type="RefSeq" id="WP_185684669.1">
    <property type="nucleotide sequence ID" value="NZ_JACLAU010000042.1"/>
</dbReference>